<feature type="region of interest" description="Disordered" evidence="6">
    <location>
        <begin position="32"/>
        <end position="56"/>
    </location>
</feature>
<feature type="transmembrane region" description="Helical" evidence="7">
    <location>
        <begin position="211"/>
        <end position="230"/>
    </location>
</feature>
<dbReference type="EMBL" id="JADCNL010000004">
    <property type="protein sequence ID" value="KAG0484260.1"/>
    <property type="molecule type" value="Genomic_DNA"/>
</dbReference>
<dbReference type="OrthoDB" id="26525at2759"/>
<dbReference type="Proteomes" id="UP000636800">
    <property type="component" value="Unassembled WGS sequence"/>
</dbReference>
<accession>A0A835RA87</accession>
<sequence>MGRRTLDVDAEYTEAFHTKSFVDIWARAHRQTRESPDGRGGGGDVIGTRKQHSSPLPHDSYTHLSEFLLEPTQESLSSVAASAGDRRVAALLLDYLDATFQSFDACTSLLASIDRTRSLHRATLCLLVSLSVGTEVAGELSGFVDLGNPLSQQNLACFDRAHAMYPPLMPQLTAERRRLRRRARLLRIAKCAVGVVAISVVGAVAMAAIAVAAHAAVVVAAVTVPLLASGRQRYSRKHRRSNLGWLERAGRRVDAAARGAYIVERDMDTVSRMVRRVHDEVEHGRDVARLVLLSKEKELAREVVRDMEIGEHWFQEQLEELEEHVYLCLLTINRSRRLFAEEMGEDRTSSV</sequence>
<dbReference type="Pfam" id="PF05055">
    <property type="entry name" value="DUF677"/>
    <property type="match status" value="1"/>
</dbReference>
<evidence type="ECO:0000313" key="8">
    <source>
        <dbReference type="EMBL" id="KAG0484260.1"/>
    </source>
</evidence>
<proteinExistence type="inferred from homology"/>
<name>A0A835RA87_VANPL</name>
<organism evidence="8 9">
    <name type="scientific">Vanilla planifolia</name>
    <name type="common">Vanilla</name>
    <dbReference type="NCBI Taxonomy" id="51239"/>
    <lineage>
        <taxon>Eukaryota</taxon>
        <taxon>Viridiplantae</taxon>
        <taxon>Streptophyta</taxon>
        <taxon>Embryophyta</taxon>
        <taxon>Tracheophyta</taxon>
        <taxon>Spermatophyta</taxon>
        <taxon>Magnoliopsida</taxon>
        <taxon>Liliopsida</taxon>
        <taxon>Asparagales</taxon>
        <taxon>Orchidaceae</taxon>
        <taxon>Vanilloideae</taxon>
        <taxon>Vanilleae</taxon>
        <taxon>Vanilla</taxon>
    </lineage>
</organism>
<evidence type="ECO:0000256" key="3">
    <source>
        <dbReference type="ARBA" id="ARBA00022692"/>
    </source>
</evidence>
<comment type="subcellular location">
    <subcellularLocation>
        <location evidence="1">Membrane</location>
    </subcellularLocation>
</comment>
<evidence type="ECO:0000256" key="1">
    <source>
        <dbReference type="ARBA" id="ARBA00004370"/>
    </source>
</evidence>
<dbReference type="PANTHER" id="PTHR31113:SF20">
    <property type="entry name" value="UPF0496 PROTEIN 2-RELATED"/>
    <property type="match status" value="1"/>
</dbReference>
<keyword evidence="3 7" id="KW-0812">Transmembrane</keyword>
<evidence type="ECO:0000256" key="5">
    <source>
        <dbReference type="ARBA" id="ARBA00023136"/>
    </source>
</evidence>
<evidence type="ECO:0000256" key="7">
    <source>
        <dbReference type="SAM" id="Phobius"/>
    </source>
</evidence>
<dbReference type="AlphaFoldDB" id="A0A835RA87"/>
<evidence type="ECO:0000256" key="2">
    <source>
        <dbReference type="ARBA" id="ARBA00009074"/>
    </source>
</evidence>
<keyword evidence="4 7" id="KW-1133">Transmembrane helix</keyword>
<evidence type="ECO:0000256" key="4">
    <source>
        <dbReference type="ARBA" id="ARBA00022989"/>
    </source>
</evidence>
<keyword evidence="9" id="KW-1185">Reference proteome</keyword>
<protein>
    <submittedName>
        <fullName evidence="8">Uncharacterized protein</fullName>
    </submittedName>
</protein>
<comment type="caution">
    <text evidence="8">The sequence shown here is derived from an EMBL/GenBank/DDBJ whole genome shotgun (WGS) entry which is preliminary data.</text>
</comment>
<feature type="transmembrane region" description="Helical" evidence="7">
    <location>
        <begin position="185"/>
        <end position="205"/>
    </location>
</feature>
<evidence type="ECO:0000313" key="9">
    <source>
        <dbReference type="Proteomes" id="UP000636800"/>
    </source>
</evidence>
<keyword evidence="5 7" id="KW-0472">Membrane</keyword>
<dbReference type="PANTHER" id="PTHR31113">
    <property type="entry name" value="UPF0496 PROTEIN 3-RELATED"/>
    <property type="match status" value="1"/>
</dbReference>
<comment type="similarity">
    <text evidence="2">Belongs to the UPF0496 family.</text>
</comment>
<dbReference type="GO" id="GO:0016020">
    <property type="term" value="C:membrane"/>
    <property type="evidence" value="ECO:0007669"/>
    <property type="project" value="UniProtKB-SubCell"/>
</dbReference>
<evidence type="ECO:0000256" key="6">
    <source>
        <dbReference type="SAM" id="MobiDB-lite"/>
    </source>
</evidence>
<gene>
    <name evidence="8" type="ORF">HPP92_008339</name>
</gene>
<reference evidence="8 9" key="1">
    <citation type="journal article" date="2020" name="Nat. Food">
        <title>A phased Vanilla planifolia genome enables genetic improvement of flavour and production.</title>
        <authorList>
            <person name="Hasing T."/>
            <person name="Tang H."/>
            <person name="Brym M."/>
            <person name="Khazi F."/>
            <person name="Huang T."/>
            <person name="Chambers A.H."/>
        </authorList>
    </citation>
    <scope>NUCLEOTIDE SEQUENCE [LARGE SCALE GENOMIC DNA]</scope>
    <source>
        <tissue evidence="8">Leaf</tissue>
    </source>
</reference>
<dbReference type="InterPro" id="IPR007749">
    <property type="entry name" value="DUF677"/>
</dbReference>